<dbReference type="Pfam" id="PF01966">
    <property type="entry name" value="HD"/>
    <property type="match status" value="1"/>
</dbReference>
<protein>
    <submittedName>
        <fullName evidence="2">CTP:molybdopterin cytidylyltransferase MocA</fullName>
    </submittedName>
</protein>
<organism evidence="2 3">
    <name type="scientific">Desulfocicer vacuolatum DSM 3385</name>
    <dbReference type="NCBI Taxonomy" id="1121400"/>
    <lineage>
        <taxon>Bacteria</taxon>
        <taxon>Pseudomonadati</taxon>
        <taxon>Thermodesulfobacteriota</taxon>
        <taxon>Desulfobacteria</taxon>
        <taxon>Desulfobacterales</taxon>
        <taxon>Desulfobacteraceae</taxon>
        <taxon>Desulfocicer</taxon>
    </lineage>
</organism>
<dbReference type="NCBIfam" id="NF045665">
    <property type="entry name" value="NTPtran_DVU1551"/>
    <property type="match status" value="1"/>
</dbReference>
<evidence type="ECO:0000313" key="3">
    <source>
        <dbReference type="Proteomes" id="UP000192418"/>
    </source>
</evidence>
<dbReference type="Proteomes" id="UP000192418">
    <property type="component" value="Unassembled WGS sequence"/>
</dbReference>
<keyword evidence="2" id="KW-0808">Transferase</keyword>
<dbReference type="STRING" id="1121400.SAMN02746065_1369"/>
<dbReference type="GO" id="GO:0016779">
    <property type="term" value="F:nucleotidyltransferase activity"/>
    <property type="evidence" value="ECO:0007669"/>
    <property type="project" value="UniProtKB-KW"/>
</dbReference>
<proteinExistence type="predicted"/>
<dbReference type="PROSITE" id="PS51831">
    <property type="entry name" value="HD"/>
    <property type="match status" value="1"/>
</dbReference>
<dbReference type="AlphaFoldDB" id="A0A1W2EMM0"/>
<feature type="domain" description="HD" evidence="1">
    <location>
        <begin position="224"/>
        <end position="319"/>
    </location>
</feature>
<dbReference type="InterPro" id="IPR025877">
    <property type="entry name" value="MobA-like_NTP_Trfase"/>
</dbReference>
<evidence type="ECO:0000259" key="1">
    <source>
        <dbReference type="PROSITE" id="PS51831"/>
    </source>
</evidence>
<dbReference type="OrthoDB" id="9779263at2"/>
<name>A0A1W2EMM0_9BACT</name>
<evidence type="ECO:0000313" key="2">
    <source>
        <dbReference type="EMBL" id="SMD10977.1"/>
    </source>
</evidence>
<dbReference type="InterPro" id="IPR054703">
    <property type="entry name" value="Mop-rel"/>
</dbReference>
<dbReference type="CDD" id="cd00077">
    <property type="entry name" value="HDc"/>
    <property type="match status" value="1"/>
</dbReference>
<dbReference type="Gene3D" id="1.10.3210.10">
    <property type="entry name" value="Hypothetical protein af1432"/>
    <property type="match status" value="1"/>
</dbReference>
<dbReference type="InterPro" id="IPR006674">
    <property type="entry name" value="HD_domain"/>
</dbReference>
<dbReference type="CDD" id="cd04182">
    <property type="entry name" value="GT_2_like_f"/>
    <property type="match status" value="1"/>
</dbReference>
<dbReference type="PANTHER" id="PTHR43777:SF1">
    <property type="entry name" value="MOLYBDENUM COFACTOR CYTIDYLYLTRANSFERASE"/>
    <property type="match status" value="1"/>
</dbReference>
<dbReference type="EMBL" id="FWXY01000036">
    <property type="protein sequence ID" value="SMD10977.1"/>
    <property type="molecule type" value="Genomic_DNA"/>
</dbReference>
<dbReference type="Pfam" id="PF12804">
    <property type="entry name" value="NTP_transf_3"/>
    <property type="match status" value="1"/>
</dbReference>
<dbReference type="InterPro" id="IPR003607">
    <property type="entry name" value="HD/PDEase_dom"/>
</dbReference>
<dbReference type="InterPro" id="IPR029044">
    <property type="entry name" value="Nucleotide-diphossugar_trans"/>
</dbReference>
<dbReference type="SUPFAM" id="SSF53448">
    <property type="entry name" value="Nucleotide-diphospho-sugar transferases"/>
    <property type="match status" value="1"/>
</dbReference>
<dbReference type="Gene3D" id="3.90.550.10">
    <property type="entry name" value="Spore Coat Polysaccharide Biosynthesis Protein SpsA, Chain A"/>
    <property type="match status" value="1"/>
</dbReference>
<gene>
    <name evidence="2" type="ORF">SAMN02746065_1369</name>
</gene>
<accession>A0A1W2EMM0</accession>
<keyword evidence="3" id="KW-1185">Reference proteome</keyword>
<reference evidence="2 3" key="1">
    <citation type="submission" date="2017-04" db="EMBL/GenBank/DDBJ databases">
        <authorList>
            <person name="Afonso C.L."/>
            <person name="Miller P.J."/>
            <person name="Scott M.A."/>
            <person name="Spackman E."/>
            <person name="Goraichik I."/>
            <person name="Dimitrov K.M."/>
            <person name="Suarez D.L."/>
            <person name="Swayne D.E."/>
        </authorList>
    </citation>
    <scope>NUCLEOTIDE SEQUENCE [LARGE SCALE GENOMIC DNA]</scope>
    <source>
        <strain evidence="2 3">DSM 3385</strain>
    </source>
</reference>
<dbReference type="SUPFAM" id="SSF109604">
    <property type="entry name" value="HD-domain/PDEase-like"/>
    <property type="match status" value="1"/>
</dbReference>
<sequence>MKNKKNIAAIIPAAGLSSRMKDFKPLLPMGGQCILETTIDLFKQNGVGDVFVVTGHRAEALEGVITKKKATPVYNPDFHQGMFSTILTGVKCLKNDYDAFFLLPADIPAIRPHTIKEILKAWYNSGAGIIYPVFKGGRGHPPLISTQFLPAVINFNQDGGLRACLAGFEKESMDLEVCDRGIHMDADTPEDYHAVLEKYKTLEIPEFEECLSLMDKSPMADEKIKTHCMKVAETAVKIATALDKKEPLLDIALIKAGALVHDIARKSPNHAVKGGEILKNMGFKEIADIVSVHMDLKTSLNTPLNEEEIVYFADKLVRGDQLVMDFETRFKEKLSTFKENPDAVENIRARLETACIIKEKISRSLKGDLSFKAW</sequence>
<keyword evidence="2" id="KW-0548">Nucleotidyltransferase</keyword>
<dbReference type="RefSeq" id="WP_084071670.1">
    <property type="nucleotide sequence ID" value="NZ_FWXY01000036.1"/>
</dbReference>
<dbReference type="PANTHER" id="PTHR43777">
    <property type="entry name" value="MOLYBDENUM COFACTOR CYTIDYLYLTRANSFERASE"/>
    <property type="match status" value="1"/>
</dbReference>
<dbReference type="SMART" id="SM00471">
    <property type="entry name" value="HDc"/>
    <property type="match status" value="1"/>
</dbReference>